<sequence>MGYMRWYRLDRWHSLFGRPVLP</sequence>
<reference evidence="2" key="1">
    <citation type="journal article" date="2014" name="Genome Announc.">
        <title>Draft genome sequence of the plant-pathogenic soil fungus Rhizoctonia solani anastomosis group 3 strain Rhs1AP.</title>
        <authorList>
            <person name="Cubeta M.A."/>
            <person name="Thomas E."/>
            <person name="Dean R.A."/>
            <person name="Jabaji S."/>
            <person name="Neate S.M."/>
            <person name="Tavantzis S."/>
            <person name="Toda T."/>
            <person name="Vilgalys R."/>
            <person name="Bharathan N."/>
            <person name="Fedorova-Abrams N."/>
            <person name="Pakala S.B."/>
            <person name="Pakala S.M."/>
            <person name="Zafar N."/>
            <person name="Joardar V."/>
            <person name="Losada L."/>
            <person name="Nierman W.C."/>
        </authorList>
    </citation>
    <scope>NUCLEOTIDE SEQUENCE [LARGE SCALE GENOMIC DNA]</scope>
    <source>
        <strain evidence="2">AG-3</strain>
    </source>
</reference>
<organism evidence="1 2">
    <name type="scientific">Rhizoctonia solani AG-3 Rhs1AP</name>
    <dbReference type="NCBI Taxonomy" id="1086054"/>
    <lineage>
        <taxon>Eukaryota</taxon>
        <taxon>Fungi</taxon>
        <taxon>Dikarya</taxon>
        <taxon>Basidiomycota</taxon>
        <taxon>Agaricomycotina</taxon>
        <taxon>Agaricomycetes</taxon>
        <taxon>Cantharellales</taxon>
        <taxon>Ceratobasidiaceae</taxon>
        <taxon>Rhizoctonia</taxon>
    </lineage>
</organism>
<accession>X8JCX8</accession>
<name>X8JCX8_9AGAM</name>
<evidence type="ECO:0000313" key="1">
    <source>
        <dbReference type="EMBL" id="EUC60738.1"/>
    </source>
</evidence>
<gene>
    <name evidence="1" type="ORF">RSOL_362290</name>
</gene>
<proteinExistence type="predicted"/>
<evidence type="ECO:0000313" key="2">
    <source>
        <dbReference type="Proteomes" id="UP000030108"/>
    </source>
</evidence>
<dbReference type="EMBL" id="JATN01000319">
    <property type="protein sequence ID" value="EUC60738.1"/>
    <property type="molecule type" value="Genomic_DNA"/>
</dbReference>
<dbReference type="AlphaFoldDB" id="X8JCX8"/>
<dbReference type="Proteomes" id="UP000030108">
    <property type="component" value="Unassembled WGS sequence"/>
</dbReference>
<comment type="caution">
    <text evidence="1">The sequence shown here is derived from an EMBL/GenBank/DDBJ whole genome shotgun (WGS) entry which is preliminary data.</text>
</comment>
<protein>
    <submittedName>
        <fullName evidence="1">Uncharacterized protein</fullName>
    </submittedName>
</protein>